<organism evidence="2 3">
    <name type="scientific">Secundilactobacillus kimchicus JCM 15530</name>
    <dbReference type="NCBI Taxonomy" id="1302272"/>
    <lineage>
        <taxon>Bacteria</taxon>
        <taxon>Bacillati</taxon>
        <taxon>Bacillota</taxon>
        <taxon>Bacilli</taxon>
        <taxon>Lactobacillales</taxon>
        <taxon>Lactobacillaceae</taxon>
        <taxon>Secundilactobacillus</taxon>
    </lineage>
</organism>
<keyword evidence="3" id="KW-1185">Reference proteome</keyword>
<sequence>MKEGDKMKNQKLVFKSSIKENPLHIMLGLFQIAIGIHLVLSDQYFIWPPVLSGIANDDIFGGAFVVLGTLLLYWVIDFNRSVRFDHALLIVSAFMMTFLTCLQLAHFIKLGIDMPWISNAALTVVVFYLAKRSDSGSASL</sequence>
<reference evidence="2 3" key="1">
    <citation type="journal article" date="2015" name="Genome Announc.">
        <title>Expanding the biotechnology potential of lactobacilli through comparative genomics of 213 strains and associated genera.</title>
        <authorList>
            <person name="Sun Z."/>
            <person name="Harris H.M."/>
            <person name="McCann A."/>
            <person name="Guo C."/>
            <person name="Argimon S."/>
            <person name="Zhang W."/>
            <person name="Yang X."/>
            <person name="Jeffery I.B."/>
            <person name="Cooney J.C."/>
            <person name="Kagawa T.F."/>
            <person name="Liu W."/>
            <person name="Song Y."/>
            <person name="Salvetti E."/>
            <person name="Wrobel A."/>
            <person name="Rasinkangas P."/>
            <person name="Parkhill J."/>
            <person name="Rea M.C."/>
            <person name="O'Sullivan O."/>
            <person name="Ritari J."/>
            <person name="Douillard F.P."/>
            <person name="Paul Ross R."/>
            <person name="Yang R."/>
            <person name="Briner A.E."/>
            <person name="Felis G.E."/>
            <person name="de Vos W.M."/>
            <person name="Barrangou R."/>
            <person name="Klaenhammer T.R."/>
            <person name="Caufield P.W."/>
            <person name="Cui Y."/>
            <person name="Zhang H."/>
            <person name="O'Toole P.W."/>
        </authorList>
    </citation>
    <scope>NUCLEOTIDE SEQUENCE [LARGE SCALE GENOMIC DNA]</scope>
    <source>
        <strain evidence="2 3">JCM 15530</strain>
    </source>
</reference>
<keyword evidence="1" id="KW-0472">Membrane</keyword>
<keyword evidence="1" id="KW-1133">Transmembrane helix</keyword>
<evidence type="ECO:0000256" key="1">
    <source>
        <dbReference type="SAM" id="Phobius"/>
    </source>
</evidence>
<feature type="transmembrane region" description="Helical" evidence="1">
    <location>
        <begin position="88"/>
        <end position="108"/>
    </location>
</feature>
<feature type="transmembrane region" description="Helical" evidence="1">
    <location>
        <begin position="59"/>
        <end position="76"/>
    </location>
</feature>
<feature type="transmembrane region" description="Helical" evidence="1">
    <location>
        <begin position="114"/>
        <end position="130"/>
    </location>
</feature>
<feature type="transmembrane region" description="Helical" evidence="1">
    <location>
        <begin position="21"/>
        <end position="39"/>
    </location>
</feature>
<dbReference type="STRING" id="1302272.FC96_GL001943"/>
<protein>
    <recommendedName>
        <fullName evidence="4">Prophage protein</fullName>
    </recommendedName>
</protein>
<comment type="caution">
    <text evidence="2">The sequence shown here is derived from an EMBL/GenBank/DDBJ whole genome shotgun (WGS) entry which is preliminary data.</text>
</comment>
<gene>
    <name evidence="2" type="ORF">FC96_GL001943</name>
</gene>
<dbReference type="PATRIC" id="fig|1302272.5.peg.1982"/>
<name>A0A0R1HNV0_9LACO</name>
<evidence type="ECO:0000313" key="3">
    <source>
        <dbReference type="Proteomes" id="UP000050911"/>
    </source>
</evidence>
<dbReference type="AlphaFoldDB" id="A0A0R1HNV0"/>
<dbReference type="Proteomes" id="UP000050911">
    <property type="component" value="Unassembled WGS sequence"/>
</dbReference>
<proteinExistence type="predicted"/>
<keyword evidence="1" id="KW-0812">Transmembrane</keyword>
<evidence type="ECO:0008006" key="4">
    <source>
        <dbReference type="Google" id="ProtNLM"/>
    </source>
</evidence>
<accession>A0A0R1HNV0</accession>
<dbReference type="EMBL" id="AZCX01000004">
    <property type="protein sequence ID" value="KRK48204.1"/>
    <property type="molecule type" value="Genomic_DNA"/>
</dbReference>
<evidence type="ECO:0000313" key="2">
    <source>
        <dbReference type="EMBL" id="KRK48204.1"/>
    </source>
</evidence>